<feature type="non-terminal residue" evidence="1">
    <location>
        <position position="49"/>
    </location>
</feature>
<proteinExistence type="predicted"/>
<evidence type="ECO:0000313" key="1">
    <source>
        <dbReference type="EMBL" id="SVC07756.1"/>
    </source>
</evidence>
<accession>A0A382J782</accession>
<protein>
    <submittedName>
        <fullName evidence="1">Uncharacterized protein</fullName>
    </submittedName>
</protein>
<dbReference type="AlphaFoldDB" id="A0A382J782"/>
<reference evidence="1" key="1">
    <citation type="submission" date="2018-05" db="EMBL/GenBank/DDBJ databases">
        <authorList>
            <person name="Lanie J.A."/>
            <person name="Ng W.-L."/>
            <person name="Kazmierczak K.M."/>
            <person name="Andrzejewski T.M."/>
            <person name="Davidsen T.M."/>
            <person name="Wayne K.J."/>
            <person name="Tettelin H."/>
            <person name="Glass J.I."/>
            <person name="Rusch D."/>
            <person name="Podicherti R."/>
            <person name="Tsui H.-C.T."/>
            <person name="Winkler M.E."/>
        </authorList>
    </citation>
    <scope>NUCLEOTIDE SEQUENCE</scope>
</reference>
<sequence>MSLVSTIFGDVHPRNGRFSGQAADTIDPPTPTLILDNRCRYKNAQLADG</sequence>
<organism evidence="1">
    <name type="scientific">marine metagenome</name>
    <dbReference type="NCBI Taxonomy" id="408172"/>
    <lineage>
        <taxon>unclassified sequences</taxon>
        <taxon>metagenomes</taxon>
        <taxon>ecological metagenomes</taxon>
    </lineage>
</organism>
<name>A0A382J782_9ZZZZ</name>
<dbReference type="EMBL" id="UINC01072258">
    <property type="protein sequence ID" value="SVC07756.1"/>
    <property type="molecule type" value="Genomic_DNA"/>
</dbReference>
<gene>
    <name evidence="1" type="ORF">METZ01_LOCUS260610</name>
</gene>